<protein>
    <submittedName>
        <fullName evidence="2">Uncharacterized protein</fullName>
    </submittedName>
</protein>
<evidence type="ECO:0000256" key="1">
    <source>
        <dbReference type="SAM" id="Phobius"/>
    </source>
</evidence>
<gene>
    <name evidence="2" type="ORF">H206_00808</name>
</gene>
<dbReference type="EMBL" id="MTKO01000081">
    <property type="protein sequence ID" value="RWX45230.1"/>
    <property type="molecule type" value="Genomic_DNA"/>
</dbReference>
<keyword evidence="1" id="KW-0812">Transmembrane</keyword>
<feature type="transmembrane region" description="Helical" evidence="1">
    <location>
        <begin position="176"/>
        <end position="193"/>
    </location>
</feature>
<dbReference type="Proteomes" id="UP000287853">
    <property type="component" value="Unassembled WGS sequence"/>
</dbReference>
<organism evidence="2 3">
    <name type="scientific">Candidatus Electrothrix aarhusensis</name>
    <dbReference type="NCBI Taxonomy" id="1859131"/>
    <lineage>
        <taxon>Bacteria</taxon>
        <taxon>Pseudomonadati</taxon>
        <taxon>Thermodesulfobacteriota</taxon>
        <taxon>Desulfobulbia</taxon>
        <taxon>Desulfobulbales</taxon>
        <taxon>Desulfobulbaceae</taxon>
        <taxon>Candidatus Electrothrix</taxon>
    </lineage>
</organism>
<proteinExistence type="predicted"/>
<dbReference type="AlphaFoldDB" id="A0A444IWY3"/>
<evidence type="ECO:0000313" key="3">
    <source>
        <dbReference type="Proteomes" id="UP000287853"/>
    </source>
</evidence>
<keyword evidence="3" id="KW-1185">Reference proteome</keyword>
<reference evidence="2 3" key="1">
    <citation type="submission" date="2017-01" db="EMBL/GenBank/DDBJ databases">
        <title>The cable genome- insights into the physiology and evolution of filamentous bacteria capable of sulfide oxidation via long distance electron transfer.</title>
        <authorList>
            <person name="Schreiber L."/>
            <person name="Bjerg J.T."/>
            <person name="Boggild A."/>
            <person name="Van De Vossenberg J."/>
            <person name="Meysman F."/>
            <person name="Nielsen L.P."/>
            <person name="Schramm A."/>
            <person name="Kjeldsen K.U."/>
        </authorList>
    </citation>
    <scope>NUCLEOTIDE SEQUENCE [LARGE SCALE GENOMIC DNA]</scope>
    <source>
        <strain evidence="2">MCF</strain>
    </source>
</reference>
<evidence type="ECO:0000313" key="2">
    <source>
        <dbReference type="EMBL" id="RWX45230.1"/>
    </source>
</evidence>
<sequence length="322" mass="36525">MVSDNTKKRISKRTKCPKCGYINTTECQVECPECGVIYRKIIEKAFKDTIATIGNKGLEHAENELSRLANRFPALRKTCDQYTAFINHALKKYADEKYNLSTGYFEKLLEKQPALHQAIIPFLEQKEIQGKKFDQCESGDTSTTEVKEKSVASTPKNRKSLNWNEFSNRKISKKETISLVTVLFIAVIILSQGDNSSLEPKFYTKDIKYTLQPTSSPKSSVTSTGYAETVAVLLNALYGESCHAEVSGIFRKTLKIDWTRNTNKFASIKVFAEVGNVRAKLYEDGVRYFQFPNDACTYNVIDWKTGVKRSISDRARIVLEIN</sequence>
<keyword evidence="1" id="KW-1133">Transmembrane helix</keyword>
<keyword evidence="1" id="KW-0472">Membrane</keyword>
<name>A0A444IWY3_9BACT</name>
<comment type="caution">
    <text evidence="2">The sequence shown here is derived from an EMBL/GenBank/DDBJ whole genome shotgun (WGS) entry which is preliminary data.</text>
</comment>
<accession>A0A444IWY3</accession>